<dbReference type="AlphaFoldDB" id="A0A412EXR9"/>
<dbReference type="Gene3D" id="3.20.20.60">
    <property type="entry name" value="Phosphoenolpyruvate-binding domains"/>
    <property type="match status" value="1"/>
</dbReference>
<accession>A0A412EXR9</accession>
<name>A0A412EXR9_9FIRM</name>
<gene>
    <name evidence="5" type="ORF">DWY33_13435</name>
    <name evidence="6" type="ORF">DWZ98_08095</name>
</gene>
<evidence type="ECO:0000259" key="4">
    <source>
        <dbReference type="Pfam" id="PF03328"/>
    </source>
</evidence>
<protein>
    <submittedName>
        <fullName evidence="5">Aldolase</fullName>
    </submittedName>
</protein>
<dbReference type="PANTHER" id="PTHR30502:SF0">
    <property type="entry name" value="PHOSPHOENOLPYRUVATE CARBOXYLASE FAMILY PROTEIN"/>
    <property type="match status" value="1"/>
</dbReference>
<dbReference type="Pfam" id="PF03328">
    <property type="entry name" value="HpcH_HpaI"/>
    <property type="match status" value="1"/>
</dbReference>
<evidence type="ECO:0000256" key="3">
    <source>
        <dbReference type="ARBA" id="ARBA00023239"/>
    </source>
</evidence>
<dbReference type="Proteomes" id="UP000283325">
    <property type="component" value="Unassembled WGS sequence"/>
</dbReference>
<proteinExistence type="inferred from homology"/>
<dbReference type="GO" id="GO:0016832">
    <property type="term" value="F:aldehyde-lyase activity"/>
    <property type="evidence" value="ECO:0007669"/>
    <property type="project" value="TreeGrafter"/>
</dbReference>
<evidence type="ECO:0000313" key="7">
    <source>
        <dbReference type="Proteomes" id="UP000283325"/>
    </source>
</evidence>
<dbReference type="InterPro" id="IPR015813">
    <property type="entry name" value="Pyrv/PenolPyrv_kinase-like_dom"/>
</dbReference>
<dbReference type="Proteomes" id="UP000283652">
    <property type="component" value="Unassembled WGS sequence"/>
</dbReference>
<evidence type="ECO:0000313" key="6">
    <source>
        <dbReference type="EMBL" id="RHL87826.1"/>
    </source>
</evidence>
<dbReference type="InterPro" id="IPR050251">
    <property type="entry name" value="HpcH-HpaI_aldolase"/>
</dbReference>
<dbReference type="PANTHER" id="PTHR30502">
    <property type="entry name" value="2-KETO-3-DEOXY-L-RHAMNONATE ALDOLASE"/>
    <property type="match status" value="1"/>
</dbReference>
<dbReference type="InterPro" id="IPR040442">
    <property type="entry name" value="Pyrv_kinase-like_dom_sf"/>
</dbReference>
<evidence type="ECO:0000256" key="2">
    <source>
        <dbReference type="ARBA" id="ARBA00022723"/>
    </source>
</evidence>
<organism evidence="5 8">
    <name type="scientific">Dorea formicigenerans</name>
    <dbReference type="NCBI Taxonomy" id="39486"/>
    <lineage>
        <taxon>Bacteria</taxon>
        <taxon>Bacillati</taxon>
        <taxon>Bacillota</taxon>
        <taxon>Clostridia</taxon>
        <taxon>Lachnospirales</taxon>
        <taxon>Lachnospiraceae</taxon>
        <taxon>Dorea</taxon>
    </lineage>
</organism>
<reference evidence="7 8" key="1">
    <citation type="submission" date="2018-08" db="EMBL/GenBank/DDBJ databases">
        <title>A genome reference for cultivated species of the human gut microbiota.</title>
        <authorList>
            <person name="Zou Y."/>
            <person name="Xue W."/>
            <person name="Luo G."/>
        </authorList>
    </citation>
    <scope>NUCLEOTIDE SEQUENCE [LARGE SCALE GENOMIC DNA]</scope>
    <source>
        <strain evidence="5 8">AF25-11</strain>
        <strain evidence="6 7">AF36-1BH</strain>
    </source>
</reference>
<dbReference type="InterPro" id="IPR005000">
    <property type="entry name" value="Aldolase/citrate-lyase_domain"/>
</dbReference>
<keyword evidence="3" id="KW-0456">Lyase</keyword>
<evidence type="ECO:0000313" key="5">
    <source>
        <dbReference type="EMBL" id="RGR55828.1"/>
    </source>
</evidence>
<dbReference type="EMBL" id="QRUK01000032">
    <property type="protein sequence ID" value="RGR55828.1"/>
    <property type="molecule type" value="Genomic_DNA"/>
</dbReference>
<comment type="caution">
    <text evidence="5">The sequence shown here is derived from an EMBL/GenBank/DDBJ whole genome shotgun (WGS) entry which is preliminary data.</text>
</comment>
<dbReference type="GO" id="GO:0046872">
    <property type="term" value="F:metal ion binding"/>
    <property type="evidence" value="ECO:0007669"/>
    <property type="project" value="UniProtKB-KW"/>
</dbReference>
<evidence type="ECO:0000256" key="1">
    <source>
        <dbReference type="ARBA" id="ARBA00005568"/>
    </source>
</evidence>
<keyword evidence="2" id="KW-0479">Metal-binding</keyword>
<dbReference type="SUPFAM" id="SSF51621">
    <property type="entry name" value="Phosphoenolpyruvate/pyruvate domain"/>
    <property type="match status" value="1"/>
</dbReference>
<evidence type="ECO:0000313" key="8">
    <source>
        <dbReference type="Proteomes" id="UP000283652"/>
    </source>
</evidence>
<sequence length="256" mass="28072">MKLSNICTFKQQMDSDCVIGIFSKTNDGSFIESSGKSGIDFCILDMEHGPVSYEHLPNLIRACECTDTLPIVRVADNCEEYISKALDLGAAGIQIPQISNKTAAEKAIQYAKFYPQGNRGVCRYVRAAEYSSLEKSQYFKEANKAMIILQIEGIEGIQNLDEILSVPGIDIIFIGPYDLSQSLGLPGNVHHPKVIEQMKLIVKKAQNANVAVGTFVDTSKDALYWKSLGVKYIANSVDVGIFYSACRAIVTSIKIG</sequence>
<dbReference type="RefSeq" id="WP_117657200.1">
    <property type="nucleotide sequence ID" value="NZ_AP031430.1"/>
</dbReference>
<feature type="domain" description="HpcH/HpaI aldolase/citrate lyase" evidence="4">
    <location>
        <begin position="19"/>
        <end position="242"/>
    </location>
</feature>
<comment type="similarity">
    <text evidence="1">Belongs to the HpcH/HpaI aldolase family.</text>
</comment>
<dbReference type="GO" id="GO:0005737">
    <property type="term" value="C:cytoplasm"/>
    <property type="evidence" value="ECO:0007669"/>
    <property type="project" value="TreeGrafter"/>
</dbReference>
<dbReference type="EMBL" id="QRPD01000006">
    <property type="protein sequence ID" value="RHL87826.1"/>
    <property type="molecule type" value="Genomic_DNA"/>
</dbReference>